<dbReference type="AlphaFoldDB" id="A0A840TRR3"/>
<evidence type="ECO:0000313" key="1">
    <source>
        <dbReference type="EMBL" id="MBB5282710.1"/>
    </source>
</evidence>
<dbReference type="RefSeq" id="WP_184171306.1">
    <property type="nucleotide sequence ID" value="NZ_JACHGF010000001.1"/>
</dbReference>
<evidence type="ECO:0000313" key="2">
    <source>
        <dbReference type="Proteomes" id="UP000557307"/>
    </source>
</evidence>
<sequence>MMNHIRVLLLAIGLVAFGCQKNVDPVEVTHFFIDEEEQPILRESIGVSEGCGGFLLQSIDFNNTLFIYNLRIQLTPTGRLVAMGLRTREGERYEIQSFNSSDFVNVSEFNYDKVRKEVSFSVAGKLFSSSLNKSINISGHFEKLAVKTYECNKESSTFLGELQGASESFLTETLSSTSAIRSTLGENAQVTYLQNFLLTNALSLHFESPVSYKNLPVGTYTLGQPDAITVSLKEYKGLSNPITFNSYVRNDWRDFKVEGSLTISRQYVVNGTSYTEGTISFQADNESDHVRYVLSKGDFTLLNLD</sequence>
<proteinExistence type="predicted"/>
<gene>
    <name evidence="1" type="ORF">HNQ92_000831</name>
</gene>
<dbReference type="PROSITE" id="PS51257">
    <property type="entry name" value="PROKAR_LIPOPROTEIN"/>
    <property type="match status" value="1"/>
</dbReference>
<accession>A0A840TRR3</accession>
<dbReference type="Proteomes" id="UP000557307">
    <property type="component" value="Unassembled WGS sequence"/>
</dbReference>
<comment type="caution">
    <text evidence="1">The sequence shown here is derived from an EMBL/GenBank/DDBJ whole genome shotgun (WGS) entry which is preliminary data.</text>
</comment>
<protein>
    <recommendedName>
        <fullName evidence="3">Lipoprotein</fullName>
    </recommendedName>
</protein>
<evidence type="ECO:0008006" key="3">
    <source>
        <dbReference type="Google" id="ProtNLM"/>
    </source>
</evidence>
<reference evidence="1 2" key="1">
    <citation type="submission" date="2020-08" db="EMBL/GenBank/DDBJ databases">
        <title>Genomic Encyclopedia of Type Strains, Phase IV (KMG-IV): sequencing the most valuable type-strain genomes for metagenomic binning, comparative biology and taxonomic classification.</title>
        <authorList>
            <person name="Goeker M."/>
        </authorList>
    </citation>
    <scope>NUCLEOTIDE SEQUENCE [LARGE SCALE GENOMIC DNA]</scope>
    <source>
        <strain evidence="1 2">DSM 105074</strain>
    </source>
</reference>
<dbReference type="EMBL" id="JACHGF010000001">
    <property type="protein sequence ID" value="MBB5282710.1"/>
    <property type="molecule type" value="Genomic_DNA"/>
</dbReference>
<keyword evidence="2" id="KW-1185">Reference proteome</keyword>
<name>A0A840TRR3_9BACT</name>
<organism evidence="1 2">
    <name type="scientific">Rhabdobacter roseus</name>
    <dbReference type="NCBI Taxonomy" id="1655419"/>
    <lineage>
        <taxon>Bacteria</taxon>
        <taxon>Pseudomonadati</taxon>
        <taxon>Bacteroidota</taxon>
        <taxon>Cytophagia</taxon>
        <taxon>Cytophagales</taxon>
        <taxon>Cytophagaceae</taxon>
        <taxon>Rhabdobacter</taxon>
    </lineage>
</organism>